<evidence type="ECO:0000256" key="1">
    <source>
        <dbReference type="ARBA" id="ARBA00010894"/>
    </source>
</evidence>
<name>A0ABW8I5Z3_9BACI</name>
<dbReference type="EMBL" id="JAUIYO010000002">
    <property type="protein sequence ID" value="MFK2824922.1"/>
    <property type="molecule type" value="Genomic_DNA"/>
</dbReference>
<dbReference type="Proteomes" id="UP001619911">
    <property type="component" value="Unassembled WGS sequence"/>
</dbReference>
<comment type="similarity">
    <text evidence="1">Belongs to the YggT family.</text>
</comment>
<comment type="caution">
    <text evidence="3">The sequence shown here is derived from an EMBL/GenBank/DDBJ whole genome shotgun (WGS) entry which is preliminary data.</text>
</comment>
<proteinExistence type="inferred from homology"/>
<keyword evidence="2" id="KW-0472">Membrane</keyword>
<feature type="transmembrane region" description="Helical" evidence="2">
    <location>
        <begin position="54"/>
        <end position="76"/>
    </location>
</feature>
<feature type="transmembrane region" description="Helical" evidence="2">
    <location>
        <begin position="7"/>
        <end position="28"/>
    </location>
</feature>
<dbReference type="Pfam" id="PF02325">
    <property type="entry name" value="CCB3_YggT"/>
    <property type="match status" value="1"/>
</dbReference>
<gene>
    <name evidence="3" type="ORF">QYG89_04390</name>
</gene>
<evidence type="ECO:0000313" key="4">
    <source>
        <dbReference type="Proteomes" id="UP001619911"/>
    </source>
</evidence>
<accession>A0ABW8I5Z3</accession>
<keyword evidence="2" id="KW-1133">Transmembrane helix</keyword>
<dbReference type="PANTHER" id="PTHR33219">
    <property type="entry name" value="YLMG HOMOLOG PROTEIN 2, CHLOROPLASTIC"/>
    <property type="match status" value="1"/>
</dbReference>
<dbReference type="RefSeq" id="WP_404314975.1">
    <property type="nucleotide sequence ID" value="NZ_JAUIYO010000002.1"/>
</dbReference>
<evidence type="ECO:0000313" key="3">
    <source>
        <dbReference type="EMBL" id="MFK2824922.1"/>
    </source>
</evidence>
<dbReference type="InterPro" id="IPR003425">
    <property type="entry name" value="CCB3/YggT"/>
</dbReference>
<reference evidence="3 4" key="1">
    <citation type="submission" date="2023-07" db="EMBL/GenBank/DDBJ databases">
        <title>Bacillus lucianemedeirus sp. nov, a new species isolated from an immunobiological production facility.</title>
        <authorList>
            <person name="Costa L.V."/>
            <person name="Miranda R.V.S.L."/>
            <person name="Brandao M.L.L."/>
            <person name="Reis C.M.F."/>
            <person name="Frazao A.M."/>
            <person name="Cruz F.V."/>
            <person name="Baio P.V.P."/>
            <person name="Veras J.F.C."/>
            <person name="Ramos J.N."/>
            <person name="Vieira V."/>
        </authorList>
    </citation>
    <scope>NUCLEOTIDE SEQUENCE [LARGE SCALE GENOMIC DNA]</scope>
    <source>
        <strain evidence="3 4">B190/17</strain>
    </source>
</reference>
<organism evidence="3 4">
    <name type="scientific">Bacillus lumedeiriae</name>
    <dbReference type="NCBI Taxonomy" id="3058829"/>
    <lineage>
        <taxon>Bacteria</taxon>
        <taxon>Bacillati</taxon>
        <taxon>Bacillota</taxon>
        <taxon>Bacilli</taxon>
        <taxon>Bacillales</taxon>
        <taxon>Bacillaceae</taxon>
        <taxon>Bacillus</taxon>
    </lineage>
</organism>
<keyword evidence="2" id="KW-0812">Transmembrane</keyword>
<keyword evidence="4" id="KW-1185">Reference proteome</keyword>
<sequence length="94" mass="10775">MSIVVGLLVQIIQLYSYALIIYILMSWFPNARETSIGQFFSRICEPYLEPFRKIIPPLGMIDISPLVAFLVLKMAIQGLFQLNRWVSQLTIGII</sequence>
<protein>
    <submittedName>
        <fullName evidence="3">YggT family protein</fullName>
    </submittedName>
</protein>
<evidence type="ECO:0000256" key="2">
    <source>
        <dbReference type="SAM" id="Phobius"/>
    </source>
</evidence>
<dbReference type="PANTHER" id="PTHR33219:SF14">
    <property type="entry name" value="PROTEIN COFACTOR ASSEMBLY OF COMPLEX C SUBUNIT B CCB3, CHLOROPLASTIC-RELATED"/>
    <property type="match status" value="1"/>
</dbReference>